<dbReference type="OrthoDB" id="1907165at2"/>
<dbReference type="InterPro" id="IPR037026">
    <property type="entry name" value="Vgr_OB-fold_dom_sf"/>
</dbReference>
<accession>A0A173MEH0</accession>
<dbReference type="RefSeq" id="WP_076380278.1">
    <property type="nucleotide sequence ID" value="NZ_AP017422.1"/>
</dbReference>
<name>A0A173MEH0_9BACT</name>
<feature type="domain" description="Gp5/Type VI secretion system Vgr protein OB-fold" evidence="1">
    <location>
        <begin position="381"/>
        <end position="455"/>
    </location>
</feature>
<evidence type="ECO:0000313" key="2">
    <source>
        <dbReference type="EMBL" id="SIT24045.1"/>
    </source>
</evidence>
<dbReference type="InterPro" id="IPR006531">
    <property type="entry name" value="Gp5/Vgr_OB"/>
</dbReference>
<dbReference type="KEGG" id="fln:FLA_1999"/>
<dbReference type="NCBIfam" id="TIGR01646">
    <property type="entry name" value="vgr_GE"/>
    <property type="match status" value="1"/>
</dbReference>
<sequence>MPAPTPVQNLADDSLRYTVKVNGNGINDAYTVSFIRVHHEVNKISYAEITLSGDAEEDGSSIPFTDSDDFTPGNPIVITAGYGDAGETSLFTGVIVKHGLEANATVGNYNLKLVCKHNAVSMTFGRTEAFFQNKVDSDIISAILSTYGLSSSVTSTSFQNEGFLQKLGTDWDLVLSRAEFNGMLILMDTDTFTIQKPKVSADPVITVGPGEGLMSFQAELSAEKQAPSVKATGWDIKNQKLQEASAAEPSVNAQGSVTAKTLSGKLGQLATTLNSVTPMATDELQSWADGHLLRMRLAAIRGEVVFIGSALPKTGSLIALTGVGKKFNGNAFISAVTHTLEEGKWRTKVRIGLDSKGVNTMNDFSYLPATGQVPGIQGLQVGTVKQLTQDPDSHYRILVTLATNAATASDVWARYANFYGTSSAGSGFWPEIGDEVVVGFLENDPRYPVVLGALYSSVKQPNLPPADENNYIKSITTKSKLVVKFDDENKIISITTPGGNTITLTDQDKAIEVVDQNGNSIKMNNSGITLNSGKDITLSATGNVSISATGKVSISATQNLEASGMNVNLTAQAGFVGKGNATAELSAAGQTTVKGGLVMIN</sequence>
<dbReference type="STRING" id="477680.SAMN05421788_10658"/>
<protein>
    <submittedName>
        <fullName evidence="2">Rhs element Vgr protein</fullName>
    </submittedName>
</protein>
<proteinExistence type="predicted"/>
<dbReference type="AlphaFoldDB" id="A0A173MEH0"/>
<evidence type="ECO:0000313" key="3">
    <source>
        <dbReference type="Proteomes" id="UP000186917"/>
    </source>
</evidence>
<dbReference type="SUPFAM" id="SSF69255">
    <property type="entry name" value="gp5 N-terminal domain-like"/>
    <property type="match status" value="1"/>
</dbReference>
<dbReference type="Gene3D" id="2.40.50.230">
    <property type="entry name" value="Gp5 N-terminal domain"/>
    <property type="match status" value="1"/>
</dbReference>
<gene>
    <name evidence="2" type="ORF">SAMN05421788_10658</name>
</gene>
<dbReference type="SUPFAM" id="SSF69279">
    <property type="entry name" value="Phage tail proteins"/>
    <property type="match status" value="1"/>
</dbReference>
<dbReference type="EMBL" id="FTOR01000006">
    <property type="protein sequence ID" value="SIT24045.1"/>
    <property type="molecule type" value="Genomic_DNA"/>
</dbReference>
<keyword evidence="3" id="KW-1185">Reference proteome</keyword>
<dbReference type="Pfam" id="PF04717">
    <property type="entry name" value="Phage_base_V"/>
    <property type="match status" value="1"/>
</dbReference>
<dbReference type="InterPro" id="IPR006533">
    <property type="entry name" value="T6SS_Vgr_RhsGE"/>
</dbReference>
<reference evidence="3" key="1">
    <citation type="submission" date="2017-01" db="EMBL/GenBank/DDBJ databases">
        <authorList>
            <person name="Varghese N."/>
            <person name="Submissions S."/>
        </authorList>
    </citation>
    <scope>NUCLEOTIDE SEQUENCE [LARGE SCALE GENOMIC DNA]</scope>
    <source>
        <strain evidence="3">DSM 21054</strain>
    </source>
</reference>
<dbReference type="Proteomes" id="UP000186917">
    <property type="component" value="Unassembled WGS sequence"/>
</dbReference>
<organism evidence="2 3">
    <name type="scientific">Filimonas lacunae</name>
    <dbReference type="NCBI Taxonomy" id="477680"/>
    <lineage>
        <taxon>Bacteria</taxon>
        <taxon>Pseudomonadati</taxon>
        <taxon>Bacteroidota</taxon>
        <taxon>Chitinophagia</taxon>
        <taxon>Chitinophagales</taxon>
        <taxon>Chitinophagaceae</taxon>
        <taxon>Filimonas</taxon>
    </lineage>
</organism>
<evidence type="ECO:0000259" key="1">
    <source>
        <dbReference type="Pfam" id="PF04717"/>
    </source>
</evidence>
<dbReference type="SUPFAM" id="SSF69349">
    <property type="entry name" value="Phage fibre proteins"/>
    <property type="match status" value="1"/>
</dbReference>